<dbReference type="InterPro" id="IPR002126">
    <property type="entry name" value="Cadherin-like_dom"/>
</dbReference>
<reference evidence="8 9" key="1">
    <citation type="submission" date="2024-05" db="EMBL/GenBank/DDBJ databases">
        <title>Three bacterial strains, DH-69, EH-24, and ECK-19 isolated from coastal sediments.</title>
        <authorList>
            <person name="Ye Y.-Q."/>
            <person name="Du Z.-J."/>
        </authorList>
    </citation>
    <scope>NUCLEOTIDE SEQUENCE [LARGE SCALE GENOMIC DNA]</scope>
    <source>
        <strain evidence="8 9">ECK-19</strain>
    </source>
</reference>
<keyword evidence="9" id="KW-1185">Reference proteome</keyword>
<feature type="domain" description="Cadherin" evidence="6">
    <location>
        <begin position="202"/>
        <end position="286"/>
    </location>
</feature>
<keyword evidence="2" id="KW-0812">Transmembrane</keyword>
<dbReference type="PROSITE" id="PS51828">
    <property type="entry name" value="PTX_2"/>
    <property type="match status" value="1"/>
</dbReference>
<keyword evidence="4" id="KW-0325">Glycoprotein</keyword>
<dbReference type="PROSITE" id="PS00330">
    <property type="entry name" value="HEMOLYSIN_CALCIUM"/>
    <property type="match status" value="1"/>
</dbReference>
<proteinExistence type="predicted"/>
<feature type="domain" description="Cadherin" evidence="6">
    <location>
        <begin position="300"/>
        <end position="380"/>
    </location>
</feature>
<dbReference type="SUPFAM" id="SSF51120">
    <property type="entry name" value="beta-Roll"/>
    <property type="match status" value="1"/>
</dbReference>
<feature type="compositionally biased region" description="Basic and acidic residues" evidence="5">
    <location>
        <begin position="991"/>
        <end position="1004"/>
    </location>
</feature>
<dbReference type="SUPFAM" id="SSF49313">
    <property type="entry name" value="Cadherin-like"/>
    <property type="match status" value="5"/>
</dbReference>
<dbReference type="Proteomes" id="UP001560685">
    <property type="component" value="Unassembled WGS sequence"/>
</dbReference>
<dbReference type="Gene3D" id="2.60.120.200">
    <property type="match status" value="1"/>
</dbReference>
<dbReference type="PRINTS" id="PR00895">
    <property type="entry name" value="PENTAXIN"/>
</dbReference>
<keyword evidence="3" id="KW-1133">Transmembrane helix</keyword>
<dbReference type="EMBL" id="JBEHZE010000001">
    <property type="protein sequence ID" value="MEX6633241.1"/>
    <property type="molecule type" value="Genomic_DNA"/>
</dbReference>
<sequence length="1004" mass="106016">MAQNSNPRSGNQVAPESGKPVHTNSDSAVEREDLELQSEQEALKNARETSPEEITGGDGFEGRENFHYGAQNAEDDLAEGSSSGRTDGGEFSAASDLYELNGSTEVSSVPAQSAGKSTETRFVDQAVSPEEAQVHTASFTPENWRMPSAPEFSSGADPQVQNVDIGEQSPSETASVSTLRGVPNNAPSDLVLSSQAVAENAPGIVVAELSAFDPDKNDIVSFSLSEDESGLFEVVGNQLKLREGISLDFETQNSYVVTIQVTDEDGAGFFQTVTLDVNDVNEAPTALTLSGSGVNENATGAIIGDVSAFDPDFGDALNYSVSDERFEVVAGQLKLKSGISLDAETANAITLEITATDSEGFETIERFTVNVNDVNEAPVDIQFSELSVDENNAGAIISTLTALDPDVGDVASFAIVSDLSDNFEITGNRLKLKDGVSLDHEAQPSFDITISVTDQNGAQFEKTVTVDVSDINETPTDLYLSDNSVSENEAGAVVATLSSSDPDQNESLTYTISEDNSGQFEIVGDQLKLKDGVTLDRESEASHDVTVEVTDSAGNSYLETVTIDVADVNEAPVDVSITPNQSNGVLSLNQRGGNDDYAIASNLEGFPNDALTVEVSFASSQTDVGNGVPLFSYAASNGGHNEALIWLNGSSGRVSIFLANKSFDTGISNSSLLDGEQHQISFSWDQSSNDLKVYVDGELSFSQSIEIRDLVSDGTLVFGQEQDAEGGRFDTSQVFEGQISEVRIFDYARSEDEISDHAGRQIDDPETEPGLVNNWIMNDTDGVVEDLVGVDHLQLKNGAQIEGGIAYGVPTVTENQNGATVGTLSASDPQTGGNVTEFVISDDASGKFEIVGDQLKLKPGASLDYENQSEHQITVKAVGADGASTEQLITVSVADVDETNTITGTERNDRLYGEAGQDTIYGNGGNDVINGRGGADTLYGGDGNDIIYADSQDTVFGGDGRDRVITQGTDGISIDMAASSVERVDGGAGSDKIDASGMKERVIQ</sequence>
<dbReference type="SMART" id="SM00112">
    <property type="entry name" value="CA"/>
    <property type="match status" value="5"/>
</dbReference>
<feature type="compositionally biased region" description="Basic and acidic residues" evidence="5">
    <location>
        <begin position="41"/>
        <end position="50"/>
    </location>
</feature>
<evidence type="ECO:0000259" key="6">
    <source>
        <dbReference type="PROSITE" id="PS50268"/>
    </source>
</evidence>
<dbReference type="CDD" id="cd11304">
    <property type="entry name" value="Cadherin_repeat"/>
    <property type="match status" value="5"/>
</dbReference>
<comment type="caution">
    <text evidence="8">The sequence shown here is derived from an EMBL/GenBank/DDBJ whole genome shotgun (WGS) entry which is preliminary data.</text>
</comment>
<feature type="domain" description="Cadherin" evidence="6">
    <location>
        <begin position="472"/>
        <end position="574"/>
    </location>
</feature>
<evidence type="ECO:0000256" key="4">
    <source>
        <dbReference type="ARBA" id="ARBA00023180"/>
    </source>
</evidence>
<dbReference type="InterPro" id="IPR018511">
    <property type="entry name" value="Hemolysin-typ_Ca-bd_CS"/>
</dbReference>
<accession>A0ABV3Z736</accession>
<dbReference type="Pfam" id="PF00354">
    <property type="entry name" value="Pentaxin"/>
    <property type="match status" value="1"/>
</dbReference>
<dbReference type="InterPro" id="IPR013320">
    <property type="entry name" value="ConA-like_dom_sf"/>
</dbReference>
<gene>
    <name evidence="8" type="ORF">ABFZ84_06715</name>
</gene>
<dbReference type="InterPro" id="IPR001759">
    <property type="entry name" value="PTX_dom"/>
</dbReference>
<dbReference type="Gene3D" id="2.60.40.60">
    <property type="entry name" value="Cadherins"/>
    <property type="match status" value="4"/>
</dbReference>
<feature type="region of interest" description="Disordered" evidence="5">
    <location>
        <begin position="985"/>
        <end position="1004"/>
    </location>
</feature>
<protein>
    <submittedName>
        <fullName evidence="8">Cadherin domain-containing protein</fullName>
    </submittedName>
</protein>
<dbReference type="PROSITE" id="PS50268">
    <property type="entry name" value="CADHERIN_2"/>
    <property type="match status" value="5"/>
</dbReference>
<evidence type="ECO:0000313" key="9">
    <source>
        <dbReference type="Proteomes" id="UP001560685"/>
    </source>
</evidence>
<keyword evidence="3" id="KW-0472">Membrane</keyword>
<feature type="domain" description="Cadherin" evidence="6">
    <location>
        <begin position="811"/>
        <end position="903"/>
    </location>
</feature>
<evidence type="ECO:0000256" key="5">
    <source>
        <dbReference type="SAM" id="MobiDB-lite"/>
    </source>
</evidence>
<dbReference type="Gene3D" id="2.150.10.10">
    <property type="entry name" value="Serralysin-like metalloprotease, C-terminal"/>
    <property type="match status" value="1"/>
</dbReference>
<evidence type="ECO:0000259" key="7">
    <source>
        <dbReference type="PROSITE" id="PS51828"/>
    </source>
</evidence>
<evidence type="ECO:0000256" key="2">
    <source>
        <dbReference type="ARBA" id="ARBA00022692"/>
    </source>
</evidence>
<dbReference type="InterPro" id="IPR001343">
    <property type="entry name" value="Hemolysn_Ca-bd"/>
</dbReference>
<name>A0ABV3Z736_9PROT</name>
<dbReference type="PANTHER" id="PTHR24028:SF328">
    <property type="entry name" value="CADHERIN-3"/>
    <property type="match status" value="1"/>
</dbReference>
<dbReference type="InterPro" id="IPR011049">
    <property type="entry name" value="Serralysin-like_metalloprot_C"/>
</dbReference>
<dbReference type="Pfam" id="PF00028">
    <property type="entry name" value="Cadherin"/>
    <property type="match status" value="4"/>
</dbReference>
<feature type="domain" description="Pentraxin (PTX)" evidence="7">
    <location>
        <begin position="582"/>
        <end position="794"/>
    </location>
</feature>
<dbReference type="Pfam" id="PF00353">
    <property type="entry name" value="HemolysinCabind"/>
    <property type="match status" value="2"/>
</dbReference>
<dbReference type="InterPro" id="IPR015919">
    <property type="entry name" value="Cadherin-like_sf"/>
</dbReference>
<dbReference type="SMART" id="SM00159">
    <property type="entry name" value="PTX"/>
    <property type="match status" value="1"/>
</dbReference>
<dbReference type="RefSeq" id="WP_369313195.1">
    <property type="nucleotide sequence ID" value="NZ_JBEHZE010000001.1"/>
</dbReference>
<dbReference type="SUPFAM" id="SSF49899">
    <property type="entry name" value="Concanavalin A-like lectins/glucanases"/>
    <property type="match status" value="1"/>
</dbReference>
<dbReference type="PANTHER" id="PTHR24028">
    <property type="entry name" value="CADHERIN-87A"/>
    <property type="match status" value="1"/>
</dbReference>
<comment type="subcellular location">
    <subcellularLocation>
        <location evidence="1">Membrane</location>
        <topology evidence="1">Single-pass membrane protein</topology>
    </subcellularLocation>
</comment>
<feature type="domain" description="Cadherin" evidence="6">
    <location>
        <begin position="389"/>
        <end position="477"/>
    </location>
</feature>
<evidence type="ECO:0000256" key="1">
    <source>
        <dbReference type="ARBA" id="ARBA00004167"/>
    </source>
</evidence>
<feature type="non-terminal residue" evidence="8">
    <location>
        <position position="1004"/>
    </location>
</feature>
<feature type="compositionally biased region" description="Polar residues" evidence="5">
    <location>
        <begin position="1"/>
        <end position="14"/>
    </location>
</feature>
<dbReference type="PRINTS" id="PR00313">
    <property type="entry name" value="CABNDNGRPT"/>
</dbReference>
<feature type="region of interest" description="Disordered" evidence="5">
    <location>
        <begin position="1"/>
        <end position="98"/>
    </location>
</feature>
<dbReference type="InterPro" id="IPR050174">
    <property type="entry name" value="Protocadherin/Cadherin-CA"/>
</dbReference>
<evidence type="ECO:0000313" key="8">
    <source>
        <dbReference type="EMBL" id="MEX6633241.1"/>
    </source>
</evidence>
<evidence type="ECO:0000256" key="3">
    <source>
        <dbReference type="ARBA" id="ARBA00022989"/>
    </source>
</evidence>
<organism evidence="8 9">
    <name type="scientific">Hyphococcus lacteus</name>
    <dbReference type="NCBI Taxonomy" id="3143536"/>
    <lineage>
        <taxon>Bacteria</taxon>
        <taxon>Pseudomonadati</taxon>
        <taxon>Pseudomonadota</taxon>
        <taxon>Alphaproteobacteria</taxon>
        <taxon>Parvularculales</taxon>
        <taxon>Parvularculaceae</taxon>
        <taxon>Hyphococcus</taxon>
    </lineage>
</organism>